<feature type="active site" description="Proton acceptor" evidence="4">
    <location>
        <position position="409"/>
    </location>
</feature>
<dbReference type="Proteomes" id="UP000002705">
    <property type="component" value="Chromosome 3"/>
</dbReference>
<dbReference type="AlphaFoldDB" id="Q39N04"/>
<organism evidence="8 9">
    <name type="scientific">Burkholderia lata (strain ATCC 17760 / DSM 23089 / LMG 22485 / NCIMB 9086 / R18194 / 383)</name>
    <dbReference type="NCBI Taxonomy" id="482957"/>
    <lineage>
        <taxon>Bacteria</taxon>
        <taxon>Pseudomonadati</taxon>
        <taxon>Pseudomonadota</taxon>
        <taxon>Betaproteobacteria</taxon>
        <taxon>Burkholderiales</taxon>
        <taxon>Burkholderiaceae</taxon>
        <taxon>Burkholderia</taxon>
        <taxon>Burkholderia cepacia complex</taxon>
    </lineage>
</organism>
<dbReference type="InterPro" id="IPR002155">
    <property type="entry name" value="Thiolase"/>
</dbReference>
<proteinExistence type="inferred from homology"/>
<dbReference type="EC" id="2.3.1.9" evidence="8"/>
<keyword evidence="3 5" id="KW-0012">Acyltransferase</keyword>
<dbReference type="HOGENOM" id="CLU_031026_2_3_4"/>
<dbReference type="PANTHER" id="PTHR43365:SF1">
    <property type="entry name" value="ACETYL-COA C-ACYLTRANSFERASE"/>
    <property type="match status" value="1"/>
</dbReference>
<evidence type="ECO:0000259" key="6">
    <source>
        <dbReference type="Pfam" id="PF00108"/>
    </source>
</evidence>
<dbReference type="Gene3D" id="3.40.47.10">
    <property type="match status" value="2"/>
</dbReference>
<reference evidence="8" key="1">
    <citation type="submission" date="2009-01" db="EMBL/GenBank/DDBJ databases">
        <title>Complete sequence of chromosome 3 of Burkholderia sp. 383.</title>
        <authorList>
            <consortium name="US DOE Joint Genome Institute"/>
            <person name="Copeland A."/>
            <person name="Lucas S."/>
            <person name="Lapidus A."/>
            <person name="Barry K."/>
            <person name="Detter J.C."/>
            <person name="Glavina T."/>
            <person name="Hammon N."/>
            <person name="Israni S."/>
            <person name="Pitluck S."/>
            <person name="Chain P."/>
            <person name="Malfatti S."/>
            <person name="Shin M."/>
            <person name="Vergez L."/>
            <person name="Schmutz J."/>
            <person name="Larimer F."/>
            <person name="Land M."/>
            <person name="Kyrpides N."/>
            <person name="Lykidis A."/>
            <person name="Richardson P."/>
        </authorList>
    </citation>
    <scope>NUCLEOTIDE SEQUENCE</scope>
    <source>
        <strain evidence="8">383</strain>
    </source>
</reference>
<dbReference type="NCBIfam" id="TIGR01930">
    <property type="entry name" value="AcCoA-C-Actrans"/>
    <property type="match status" value="1"/>
</dbReference>
<dbReference type="KEGG" id="bur:Bcep18194_C7118"/>
<feature type="active site" description="Acyl-thioester intermediate" evidence="4">
    <location>
        <position position="118"/>
    </location>
</feature>
<dbReference type="InterPro" id="IPR020613">
    <property type="entry name" value="Thiolase_CS"/>
</dbReference>
<evidence type="ECO:0000256" key="3">
    <source>
        <dbReference type="ARBA" id="ARBA00023315"/>
    </source>
</evidence>
<dbReference type="Pfam" id="PF00108">
    <property type="entry name" value="Thiolase_N"/>
    <property type="match status" value="1"/>
</dbReference>
<evidence type="ECO:0000256" key="1">
    <source>
        <dbReference type="ARBA" id="ARBA00010982"/>
    </source>
</evidence>
<dbReference type="PIRSF" id="PIRSF000429">
    <property type="entry name" value="Ac-CoA_Ac_transf"/>
    <property type="match status" value="1"/>
</dbReference>
<dbReference type="InterPro" id="IPR020616">
    <property type="entry name" value="Thiolase_N"/>
</dbReference>
<dbReference type="PATRIC" id="fig|482957.22.peg.7679"/>
<evidence type="ECO:0000256" key="5">
    <source>
        <dbReference type="RuleBase" id="RU003557"/>
    </source>
</evidence>
<dbReference type="SUPFAM" id="SSF53901">
    <property type="entry name" value="Thiolase-like"/>
    <property type="match status" value="2"/>
</dbReference>
<dbReference type="InterPro" id="IPR016039">
    <property type="entry name" value="Thiolase-like"/>
</dbReference>
<gene>
    <name evidence="8" type="ordered locus">Bcep18194_C7118</name>
</gene>
<protein>
    <submittedName>
        <fullName evidence="8">Acetyl-CoA C-acetyltransferase</fullName>
        <ecNumber evidence="8">2.3.1.9</ecNumber>
    </submittedName>
</protein>
<evidence type="ECO:0000313" key="8">
    <source>
        <dbReference type="EMBL" id="ABB06162.1"/>
    </source>
</evidence>
<comment type="similarity">
    <text evidence="1 5">Belongs to the thiolase-like superfamily. Thiolase family.</text>
</comment>
<dbReference type="CDD" id="cd00751">
    <property type="entry name" value="thiolase"/>
    <property type="match status" value="1"/>
</dbReference>
<dbReference type="PROSITE" id="PS00737">
    <property type="entry name" value="THIOLASE_2"/>
    <property type="match status" value="1"/>
</dbReference>
<feature type="domain" description="Thiolase C-terminal" evidence="7">
    <location>
        <begin position="300"/>
        <end position="422"/>
    </location>
</feature>
<dbReference type="PANTHER" id="PTHR43365">
    <property type="entry name" value="BLR7806 PROTEIN"/>
    <property type="match status" value="1"/>
</dbReference>
<dbReference type="Pfam" id="PF02803">
    <property type="entry name" value="Thiolase_C"/>
    <property type="match status" value="1"/>
</dbReference>
<feature type="domain" description="Thiolase N-terminal" evidence="6">
    <location>
        <begin position="32"/>
        <end position="293"/>
    </location>
</feature>
<evidence type="ECO:0000259" key="7">
    <source>
        <dbReference type="Pfam" id="PF02803"/>
    </source>
</evidence>
<dbReference type="EMBL" id="CP000150">
    <property type="protein sequence ID" value="ABB06162.1"/>
    <property type="molecule type" value="Genomic_DNA"/>
</dbReference>
<keyword evidence="9" id="KW-1185">Reference proteome</keyword>
<keyword evidence="2 5" id="KW-0808">Transferase</keyword>
<dbReference type="GO" id="GO:0003985">
    <property type="term" value="F:acetyl-CoA C-acetyltransferase activity"/>
    <property type="evidence" value="ECO:0007669"/>
    <property type="project" value="UniProtKB-EC"/>
</dbReference>
<feature type="active site" description="Proton acceptor" evidence="4">
    <location>
        <position position="379"/>
    </location>
</feature>
<evidence type="ECO:0000313" key="9">
    <source>
        <dbReference type="Proteomes" id="UP000002705"/>
    </source>
</evidence>
<evidence type="ECO:0000256" key="2">
    <source>
        <dbReference type="ARBA" id="ARBA00022679"/>
    </source>
</evidence>
<evidence type="ECO:0000256" key="4">
    <source>
        <dbReference type="PIRSR" id="PIRSR000429-1"/>
    </source>
</evidence>
<accession>Q39N04</accession>
<dbReference type="InterPro" id="IPR020617">
    <property type="entry name" value="Thiolase_C"/>
</dbReference>
<sequence length="423" mass="44738">MRAAAPTWRTAMPVNHSSFNYRIETTMIRSAVIVDAVRSPMGRTKAGGAFVQLHPADLLSQVIQALVARNDLDPGTVDDVMIGCVSQVGEQSTTPGRVAWLAAGFPAHVPATTIERKCGSSQQAIHFAAQAIMAGVNDIVIAGGVESMSRVPMGSARIDRDPYGARFHARFPQGLVGQGVSADLVAQKWDLSREALDAYSAESHRRAEAARTAGQFAREIVPIDVPGDGGLRRVDTDETIRVGTSVERLASLAPSFENAELAQRFPGIRWNVTAGNASQISDGAAALLVMSEQKAARLGLKPRARIVAFDVCGDDPLMMLTAPIPATERLLKRQGLSVHDIDRFEVNEAFAAVPLAWQKALGADGARLNAAGGAIALGHPLGASGARLMTTMLNSLEASGGRYGLQTMCEAGGMANATLIERL</sequence>
<name>Q39N04_BURL3</name>